<dbReference type="GO" id="GO:0005524">
    <property type="term" value="F:ATP binding"/>
    <property type="evidence" value="ECO:0007669"/>
    <property type="project" value="InterPro"/>
</dbReference>
<organism evidence="3 4">
    <name type="scientific">Candidatus Roizmanbacteria bacterium GW2011_GWA2_37_7</name>
    <dbReference type="NCBI Taxonomy" id="1618481"/>
    <lineage>
        <taxon>Bacteria</taxon>
        <taxon>Candidatus Roizmaniibacteriota</taxon>
    </lineage>
</organism>
<dbReference type="STRING" id="1618481.US54_C0004G0020"/>
<evidence type="ECO:0000313" key="3">
    <source>
        <dbReference type="EMBL" id="KKQ38761.1"/>
    </source>
</evidence>
<dbReference type="InterPro" id="IPR027417">
    <property type="entry name" value="P-loop_NTPase"/>
</dbReference>
<proteinExistence type="inferred from homology"/>
<dbReference type="InterPro" id="IPR001482">
    <property type="entry name" value="T2SS/T4SS_dom"/>
</dbReference>
<dbReference type="AlphaFoldDB" id="A0A0G0KDU7"/>
<reference evidence="3 4" key="1">
    <citation type="journal article" date="2015" name="Nature">
        <title>rRNA introns, odd ribosomes, and small enigmatic genomes across a large radiation of phyla.</title>
        <authorList>
            <person name="Brown C.T."/>
            <person name="Hug L.A."/>
            <person name="Thomas B.C."/>
            <person name="Sharon I."/>
            <person name="Castelle C.J."/>
            <person name="Singh A."/>
            <person name="Wilkins M.J."/>
            <person name="Williams K.H."/>
            <person name="Banfield J.F."/>
        </authorList>
    </citation>
    <scope>NUCLEOTIDE SEQUENCE [LARGE SCALE GENOMIC DNA]</scope>
</reference>
<dbReference type="Gene3D" id="3.40.50.300">
    <property type="entry name" value="P-loop containing nucleotide triphosphate hydrolases"/>
    <property type="match status" value="1"/>
</dbReference>
<dbReference type="Gene3D" id="3.30.450.90">
    <property type="match status" value="1"/>
</dbReference>
<dbReference type="PANTHER" id="PTHR30486:SF16">
    <property type="entry name" value="TWITCHING MOTILITY PROTEIN PILT"/>
    <property type="match status" value="1"/>
</dbReference>
<dbReference type="PANTHER" id="PTHR30486">
    <property type="entry name" value="TWITCHING MOTILITY PROTEIN PILT"/>
    <property type="match status" value="1"/>
</dbReference>
<sequence>MNIEELFKYTDSKDASDLHIVPGYRPTIRLNDTLMPIQSEHIMTQDDTRSLLTPLLNNTQKEEFEINKEIDFGYEWKDVRFRINYYFMRGGHAASFRLIRHNIKSIEDLNLPNTFHKFSKMSEGLILLTGPTGEGKSTTIAAILDEINNNSQRHIITIEDPIEFVYTPKQSIISQRELHADTHSWSKALRSVLREDPDVVLIGEMRDHETIQAALTIAETGHLVFSTMHTNSTPEAVNRIVDVFPGSQQNQIRSQLSSVLRSVLYQRLVPNIRQTGRVPAVEILFNTPAVAALIREAKAFMIDNVLETGEEQEMILFEKYLSRLYKQNMISRESAYGYAIRHKEIEKFIK</sequence>
<comment type="caution">
    <text evidence="3">The sequence shown here is derived from an EMBL/GenBank/DDBJ whole genome shotgun (WGS) entry which is preliminary data.</text>
</comment>
<dbReference type="Proteomes" id="UP000034471">
    <property type="component" value="Unassembled WGS sequence"/>
</dbReference>
<evidence type="ECO:0000259" key="2">
    <source>
        <dbReference type="PROSITE" id="PS00662"/>
    </source>
</evidence>
<evidence type="ECO:0000256" key="1">
    <source>
        <dbReference type="ARBA" id="ARBA00006611"/>
    </source>
</evidence>
<dbReference type="CDD" id="cd01131">
    <property type="entry name" value="PilT"/>
    <property type="match status" value="1"/>
</dbReference>
<dbReference type="Pfam" id="PF00437">
    <property type="entry name" value="T2SSE"/>
    <property type="match status" value="1"/>
</dbReference>
<dbReference type="NCBIfam" id="TIGR01420">
    <property type="entry name" value="pilT_fam"/>
    <property type="match status" value="1"/>
</dbReference>
<dbReference type="InterPro" id="IPR006321">
    <property type="entry name" value="PilT/PilU"/>
</dbReference>
<name>A0A0G0KDU7_9BACT</name>
<dbReference type="InterPro" id="IPR050921">
    <property type="entry name" value="T4SS_GSP_E_ATPase"/>
</dbReference>
<dbReference type="PATRIC" id="fig|1618481.3.peg.159"/>
<gene>
    <name evidence="3" type="ORF">US54_C0004G0020</name>
</gene>
<dbReference type="SUPFAM" id="SSF52540">
    <property type="entry name" value="P-loop containing nucleoside triphosphate hydrolases"/>
    <property type="match status" value="1"/>
</dbReference>
<comment type="similarity">
    <text evidence="1">Belongs to the GSP E family.</text>
</comment>
<dbReference type="EMBL" id="LBTJ01000004">
    <property type="protein sequence ID" value="KKQ38761.1"/>
    <property type="molecule type" value="Genomic_DNA"/>
</dbReference>
<dbReference type="GO" id="GO:0016887">
    <property type="term" value="F:ATP hydrolysis activity"/>
    <property type="evidence" value="ECO:0007669"/>
    <property type="project" value="InterPro"/>
</dbReference>
<dbReference type="PROSITE" id="PS00662">
    <property type="entry name" value="T2SP_E"/>
    <property type="match status" value="1"/>
</dbReference>
<evidence type="ECO:0000313" key="4">
    <source>
        <dbReference type="Proteomes" id="UP000034471"/>
    </source>
</evidence>
<accession>A0A0G0KDU7</accession>
<protein>
    <submittedName>
        <fullName evidence="3">Twitching motility protein</fullName>
    </submittedName>
</protein>
<feature type="domain" description="Bacterial type II secretion system protein E" evidence="2">
    <location>
        <begin position="193"/>
        <end position="207"/>
    </location>
</feature>